<feature type="region of interest" description="Disordered" evidence="1">
    <location>
        <begin position="247"/>
        <end position="272"/>
    </location>
</feature>
<evidence type="ECO:0000256" key="1">
    <source>
        <dbReference type="SAM" id="MobiDB-lite"/>
    </source>
</evidence>
<name>A0A072PQS6_9EURO</name>
<keyword evidence="3" id="KW-1185">Reference proteome</keyword>
<evidence type="ECO:0000313" key="3">
    <source>
        <dbReference type="Proteomes" id="UP000027920"/>
    </source>
</evidence>
<proteinExistence type="predicted"/>
<protein>
    <recommendedName>
        <fullName evidence="4">Cut9 interacting protein Scn1</fullName>
    </recommendedName>
</protein>
<evidence type="ECO:0000313" key="2">
    <source>
        <dbReference type="EMBL" id="KEF57850.1"/>
    </source>
</evidence>
<dbReference type="HOGENOM" id="CLU_031506_3_0_1"/>
<dbReference type="GO" id="GO:0016788">
    <property type="term" value="F:hydrolase activity, acting on ester bonds"/>
    <property type="evidence" value="ECO:0007669"/>
    <property type="project" value="InterPro"/>
</dbReference>
<dbReference type="SUPFAM" id="SSF51556">
    <property type="entry name" value="Metallo-dependent hydrolases"/>
    <property type="match status" value="1"/>
</dbReference>
<dbReference type="RefSeq" id="XP_013260440.1">
    <property type="nucleotide sequence ID" value="XM_013404986.1"/>
</dbReference>
<reference evidence="2 3" key="1">
    <citation type="submission" date="2013-03" db="EMBL/GenBank/DDBJ databases">
        <title>The Genome Sequence of Exophiala aquamarina CBS 119918.</title>
        <authorList>
            <consortium name="The Broad Institute Genomics Platform"/>
            <person name="Cuomo C."/>
            <person name="de Hoog S."/>
            <person name="Gorbushina A."/>
            <person name="Walker B."/>
            <person name="Young S.K."/>
            <person name="Zeng Q."/>
            <person name="Gargeya S."/>
            <person name="Fitzgerald M."/>
            <person name="Haas B."/>
            <person name="Abouelleil A."/>
            <person name="Allen A.W."/>
            <person name="Alvarado L."/>
            <person name="Arachchi H.M."/>
            <person name="Berlin A.M."/>
            <person name="Chapman S.B."/>
            <person name="Gainer-Dewar J."/>
            <person name="Goldberg J."/>
            <person name="Griggs A."/>
            <person name="Gujja S."/>
            <person name="Hansen M."/>
            <person name="Howarth C."/>
            <person name="Imamovic A."/>
            <person name="Ireland A."/>
            <person name="Larimer J."/>
            <person name="McCowan C."/>
            <person name="Murphy C."/>
            <person name="Pearson M."/>
            <person name="Poon T.W."/>
            <person name="Priest M."/>
            <person name="Roberts A."/>
            <person name="Saif S."/>
            <person name="Shea T."/>
            <person name="Sisk P."/>
            <person name="Sykes S."/>
            <person name="Wortman J."/>
            <person name="Nusbaum C."/>
            <person name="Birren B."/>
        </authorList>
    </citation>
    <scope>NUCLEOTIDE SEQUENCE [LARGE SCALE GENOMIC DNA]</scope>
    <source>
        <strain evidence="2 3">CBS 119918</strain>
    </source>
</reference>
<dbReference type="Gene3D" id="3.20.20.140">
    <property type="entry name" value="Metal-dependent hydrolases"/>
    <property type="match status" value="1"/>
</dbReference>
<dbReference type="InterPro" id="IPR001130">
    <property type="entry name" value="TatD-like"/>
</dbReference>
<dbReference type="GeneID" id="25280693"/>
<feature type="region of interest" description="Disordered" evidence="1">
    <location>
        <begin position="167"/>
        <end position="196"/>
    </location>
</feature>
<gene>
    <name evidence="2" type="ORF">A1O9_05771</name>
</gene>
<dbReference type="InterPro" id="IPR032466">
    <property type="entry name" value="Metal_Hydrolase"/>
</dbReference>
<evidence type="ECO:0008006" key="4">
    <source>
        <dbReference type="Google" id="ProtNLM"/>
    </source>
</evidence>
<dbReference type="OrthoDB" id="413993at2759"/>
<organism evidence="2 3">
    <name type="scientific">Exophiala aquamarina CBS 119918</name>
    <dbReference type="NCBI Taxonomy" id="1182545"/>
    <lineage>
        <taxon>Eukaryota</taxon>
        <taxon>Fungi</taxon>
        <taxon>Dikarya</taxon>
        <taxon>Ascomycota</taxon>
        <taxon>Pezizomycotina</taxon>
        <taxon>Eurotiomycetes</taxon>
        <taxon>Chaetothyriomycetidae</taxon>
        <taxon>Chaetothyriales</taxon>
        <taxon>Herpotrichiellaceae</taxon>
        <taxon>Exophiala</taxon>
    </lineage>
</organism>
<dbReference type="VEuPathDB" id="FungiDB:A1O9_05771"/>
<dbReference type="Pfam" id="PF01026">
    <property type="entry name" value="TatD_DNase"/>
    <property type="match status" value="1"/>
</dbReference>
<dbReference type="PANTHER" id="PTHR47345:SF1">
    <property type="entry name" value="CUT9-INTERACTING PROTEIN SCN1"/>
    <property type="match status" value="1"/>
</dbReference>
<dbReference type="InterPro" id="IPR053044">
    <property type="entry name" value="Metallo-hydrolase/TatD-type"/>
</dbReference>
<sequence length="387" mass="43548">MEEVKDEANTIWDIGVFDAHCHPTDIMASTGDIASMKARALTIMATRSQDQKLVEDTARKYSIKNLRNAFSGRDVTQVVLPAFGWHPWFSHELYDDRESKAHIDAVRHYRYVLAPEPEDLSFISALPSPISLTQYLNDTEQRLKDFPLALVGEVGLDRAFRLPDLPAAKGPTGERCDKSGGSTEEYTAGSREGRPLTPYRVNMEHQKVILRAQLDLAAKMNRAVSLHSVQAHGVVFDLLQAMWKGHEKPSKREKKKLQPGKSVSGVSKDQESKDILPYPPRICMHSYSGPPDALKQFFNPKVPTDFYFSFSTAINFPGSRTSTDKATKVIELVPDDRILIESDLHCAGQMMDDLLKDIVLKVCDVKQWPLTEGAEQLKQNWMKFAFG</sequence>
<accession>A0A072PQS6</accession>
<dbReference type="EMBL" id="AMGV01000004">
    <property type="protein sequence ID" value="KEF57850.1"/>
    <property type="molecule type" value="Genomic_DNA"/>
</dbReference>
<comment type="caution">
    <text evidence="2">The sequence shown here is derived from an EMBL/GenBank/DDBJ whole genome shotgun (WGS) entry which is preliminary data.</text>
</comment>
<dbReference type="AlphaFoldDB" id="A0A072PQS6"/>
<dbReference type="PANTHER" id="PTHR47345">
    <property type="entry name" value="CUT9-INTERACTING PROTEIN SCN1"/>
    <property type="match status" value="1"/>
</dbReference>
<dbReference type="Proteomes" id="UP000027920">
    <property type="component" value="Unassembled WGS sequence"/>
</dbReference>